<dbReference type="STRING" id="472181.SAMN05216271_0826"/>
<feature type="binding site" evidence="13">
    <location>
        <position position="171"/>
    </location>
    <ligand>
        <name>substrate</name>
    </ligand>
</feature>
<dbReference type="UniPathway" id="UPA00070">
    <property type="reaction ID" value="UER00946"/>
</dbReference>
<dbReference type="GO" id="GO:0005886">
    <property type="term" value="C:plasma membrane"/>
    <property type="evidence" value="ECO:0007669"/>
    <property type="project" value="UniProtKB-SubCell"/>
</dbReference>
<evidence type="ECO:0000256" key="2">
    <source>
        <dbReference type="ARBA" id="ARBA00004202"/>
    </source>
</evidence>
<dbReference type="InterPro" id="IPR013785">
    <property type="entry name" value="Aldolase_TIM"/>
</dbReference>
<dbReference type="RefSeq" id="WP_092284108.1">
    <property type="nucleotide sequence ID" value="NZ_LT629763.1"/>
</dbReference>
<dbReference type="NCBIfam" id="NF003652">
    <property type="entry name" value="PRK05286.2-5"/>
    <property type="match status" value="1"/>
</dbReference>
<feature type="binding site" evidence="13">
    <location>
        <begin position="61"/>
        <end position="65"/>
    </location>
    <ligand>
        <name>FMN</name>
        <dbReference type="ChEBI" id="CHEBI:58210"/>
    </ligand>
</feature>
<dbReference type="InterPro" id="IPR050074">
    <property type="entry name" value="DHO_dehydrogenase"/>
</dbReference>
<organism evidence="15 16">
    <name type="scientific">Halopseudomonas sabulinigri</name>
    <dbReference type="NCBI Taxonomy" id="472181"/>
    <lineage>
        <taxon>Bacteria</taxon>
        <taxon>Pseudomonadati</taxon>
        <taxon>Pseudomonadota</taxon>
        <taxon>Gammaproteobacteria</taxon>
        <taxon>Pseudomonadales</taxon>
        <taxon>Pseudomonadaceae</taxon>
        <taxon>Halopseudomonas</taxon>
    </lineage>
</organism>
<evidence type="ECO:0000256" key="5">
    <source>
        <dbReference type="ARBA" id="ARBA00011245"/>
    </source>
</evidence>
<feature type="binding site" evidence="13">
    <location>
        <begin position="317"/>
        <end position="318"/>
    </location>
    <ligand>
        <name>FMN</name>
        <dbReference type="ChEBI" id="CHEBI:58210"/>
    </ligand>
</feature>
<dbReference type="PROSITE" id="PS00912">
    <property type="entry name" value="DHODEHASE_2"/>
    <property type="match status" value="1"/>
</dbReference>
<dbReference type="NCBIfam" id="NF003644">
    <property type="entry name" value="PRK05286.1-1"/>
    <property type="match status" value="1"/>
</dbReference>
<feature type="binding site" evidence="13">
    <location>
        <position position="176"/>
    </location>
    <ligand>
        <name>substrate</name>
    </ligand>
</feature>
<keyword evidence="11 13" id="KW-0472">Membrane</keyword>
<dbReference type="InterPro" id="IPR001295">
    <property type="entry name" value="Dihydroorotate_DH_CS"/>
</dbReference>
<dbReference type="EMBL" id="LT629763">
    <property type="protein sequence ID" value="SDR95870.1"/>
    <property type="molecule type" value="Genomic_DNA"/>
</dbReference>
<keyword evidence="9 13" id="KW-0665">Pyrimidine biosynthesis</keyword>
<dbReference type="CDD" id="cd04738">
    <property type="entry name" value="DHOD_2_like"/>
    <property type="match status" value="1"/>
</dbReference>
<dbReference type="PROSITE" id="PS00911">
    <property type="entry name" value="DHODEHASE_1"/>
    <property type="match status" value="1"/>
</dbReference>
<dbReference type="Gene3D" id="3.20.20.70">
    <property type="entry name" value="Aldolase class I"/>
    <property type="match status" value="1"/>
</dbReference>
<sequence length="342" mass="36341">MYDLLRSLMFKLPAETSHDLALDLIGAAGRLRLADKLVRPVPPQPVEVMGLTFDNPVGLAAGLDKNAVAVDGLAAMGFGSIEVGTVTPKPQPGNPKPRLFRLAEHEAIINRFGFNNQGVDAMLERLAAVKYQGVLGINIGKNAATPVENAVDDYLYCLRKVYSRASYVTVNLSSPNTPGLRTLQYGDSLKQLLAQIKTCQLQLSERHGRYVPIAIKIAPDMTAEEVSLVAVTLLEQGMDAVIATNTTLDRSAVADSTFAEEAGGLSGAPLTDVSTQVVRLLAQELKGRMPIIGVGGIFSGADAADKIAAGASLVQLYSGFIYRGPGLIRECAEAIATLPRVE</sequence>
<dbReference type="GO" id="GO:0106430">
    <property type="term" value="F:dihydroorotate dehydrogenase (quinone) activity"/>
    <property type="evidence" value="ECO:0007669"/>
    <property type="project" value="UniProtKB-EC"/>
</dbReference>
<dbReference type="Proteomes" id="UP000243413">
    <property type="component" value="Chromosome I"/>
</dbReference>
<evidence type="ECO:0000256" key="7">
    <source>
        <dbReference type="ARBA" id="ARBA00022630"/>
    </source>
</evidence>
<dbReference type="Pfam" id="PF01180">
    <property type="entry name" value="DHO_dh"/>
    <property type="match status" value="1"/>
</dbReference>
<feature type="binding site" evidence="13">
    <location>
        <begin position="245"/>
        <end position="246"/>
    </location>
    <ligand>
        <name>substrate</name>
    </ligand>
</feature>
<feature type="binding site" evidence="13">
    <location>
        <position position="267"/>
    </location>
    <ligand>
        <name>FMN</name>
        <dbReference type="ChEBI" id="CHEBI:58210"/>
    </ligand>
</feature>
<reference evidence="16" key="1">
    <citation type="submission" date="2016-10" db="EMBL/GenBank/DDBJ databases">
        <authorList>
            <person name="Varghese N."/>
            <person name="Submissions S."/>
        </authorList>
    </citation>
    <scope>NUCLEOTIDE SEQUENCE [LARGE SCALE GENOMIC DNA]</scope>
    <source>
        <strain evidence="16">JCM 14963</strain>
    </source>
</reference>
<dbReference type="SUPFAM" id="SSF51395">
    <property type="entry name" value="FMN-linked oxidoreductases"/>
    <property type="match status" value="1"/>
</dbReference>
<feature type="active site" description="Nucleophile" evidence="13">
    <location>
        <position position="174"/>
    </location>
</feature>
<evidence type="ECO:0000256" key="12">
    <source>
        <dbReference type="ARBA" id="ARBA00048639"/>
    </source>
</evidence>
<feature type="binding site" evidence="13">
    <location>
        <position position="216"/>
    </location>
    <ligand>
        <name>FMN</name>
        <dbReference type="ChEBI" id="CHEBI:58210"/>
    </ligand>
</feature>
<keyword evidence="6 13" id="KW-1003">Cell membrane</keyword>
<evidence type="ECO:0000256" key="3">
    <source>
        <dbReference type="ARBA" id="ARBA00005161"/>
    </source>
</evidence>
<evidence type="ECO:0000256" key="1">
    <source>
        <dbReference type="ARBA" id="ARBA00003125"/>
    </source>
</evidence>
<dbReference type="GO" id="GO:0005737">
    <property type="term" value="C:cytoplasm"/>
    <property type="evidence" value="ECO:0007669"/>
    <property type="project" value="InterPro"/>
</dbReference>
<keyword evidence="8 13" id="KW-0288">FMN</keyword>
<dbReference type="PANTHER" id="PTHR48109:SF4">
    <property type="entry name" value="DIHYDROOROTATE DEHYDROGENASE (QUINONE), MITOCHONDRIAL"/>
    <property type="match status" value="1"/>
</dbReference>
<comment type="function">
    <text evidence="1 13">Catalyzes the conversion of dihydroorotate to orotate with quinone as electron acceptor.</text>
</comment>
<feature type="binding site" evidence="13">
    <location>
        <position position="296"/>
    </location>
    <ligand>
        <name>FMN</name>
        <dbReference type="ChEBI" id="CHEBI:58210"/>
    </ligand>
</feature>
<comment type="pathway">
    <text evidence="3 13">Pyrimidine metabolism; UMP biosynthesis via de novo pathway; orotate from (S)-dihydroorotate (quinone route): step 1/1.</text>
</comment>
<feature type="domain" description="Dihydroorotate dehydrogenase catalytic" evidence="14">
    <location>
        <begin position="46"/>
        <end position="335"/>
    </location>
</feature>
<dbReference type="GO" id="GO:0044205">
    <property type="term" value="P:'de novo' UMP biosynthetic process"/>
    <property type="evidence" value="ECO:0007669"/>
    <property type="project" value="UniProtKB-UniRule"/>
</dbReference>
<dbReference type="HAMAP" id="MF_00225">
    <property type="entry name" value="DHO_dh_type2"/>
    <property type="match status" value="1"/>
</dbReference>
<keyword evidence="7 13" id="KW-0285">Flavoprotein</keyword>
<comment type="catalytic activity">
    <reaction evidence="12 13">
        <text>(S)-dihydroorotate + a quinone = orotate + a quinol</text>
        <dbReference type="Rhea" id="RHEA:30187"/>
        <dbReference type="ChEBI" id="CHEBI:24646"/>
        <dbReference type="ChEBI" id="CHEBI:30839"/>
        <dbReference type="ChEBI" id="CHEBI:30864"/>
        <dbReference type="ChEBI" id="CHEBI:132124"/>
        <dbReference type="EC" id="1.3.5.2"/>
    </reaction>
</comment>
<evidence type="ECO:0000256" key="8">
    <source>
        <dbReference type="ARBA" id="ARBA00022643"/>
    </source>
</evidence>
<dbReference type="InterPro" id="IPR005720">
    <property type="entry name" value="Dihydroorotate_DH_cat"/>
</dbReference>
<dbReference type="NCBIfam" id="NF003646">
    <property type="entry name" value="PRK05286.1-4"/>
    <property type="match status" value="1"/>
</dbReference>
<feature type="binding site" evidence="13">
    <location>
        <position position="138"/>
    </location>
    <ligand>
        <name>FMN</name>
        <dbReference type="ChEBI" id="CHEBI:58210"/>
    </ligand>
</feature>
<evidence type="ECO:0000256" key="9">
    <source>
        <dbReference type="ARBA" id="ARBA00022975"/>
    </source>
</evidence>
<evidence type="ECO:0000256" key="10">
    <source>
        <dbReference type="ARBA" id="ARBA00023002"/>
    </source>
</evidence>
<dbReference type="GO" id="GO:0006207">
    <property type="term" value="P:'de novo' pyrimidine nucleobase biosynthetic process"/>
    <property type="evidence" value="ECO:0007669"/>
    <property type="project" value="UniProtKB-UniRule"/>
</dbReference>
<feature type="binding site" evidence="13">
    <location>
        <position position="244"/>
    </location>
    <ligand>
        <name>FMN</name>
        <dbReference type="ChEBI" id="CHEBI:58210"/>
    </ligand>
</feature>
<feature type="binding site" evidence="13">
    <location>
        <position position="85"/>
    </location>
    <ligand>
        <name>FMN</name>
        <dbReference type="ChEBI" id="CHEBI:58210"/>
    </ligand>
</feature>
<dbReference type="InterPro" id="IPR012135">
    <property type="entry name" value="Dihydroorotate_DH_1_2"/>
</dbReference>
<dbReference type="InterPro" id="IPR005719">
    <property type="entry name" value="Dihydroorotate_DH_2"/>
</dbReference>
<evidence type="ECO:0000256" key="6">
    <source>
        <dbReference type="ARBA" id="ARBA00022475"/>
    </source>
</evidence>
<dbReference type="PIRSF" id="PIRSF000164">
    <property type="entry name" value="DHO_oxidase"/>
    <property type="match status" value="1"/>
</dbReference>
<dbReference type="PANTHER" id="PTHR48109">
    <property type="entry name" value="DIHYDROOROTATE DEHYDROGENASE (QUINONE), MITOCHONDRIAL-RELATED"/>
    <property type="match status" value="1"/>
</dbReference>
<comment type="cofactor">
    <cofactor evidence="13">
        <name>FMN</name>
        <dbReference type="ChEBI" id="CHEBI:58210"/>
    </cofactor>
    <text evidence="13">Binds 1 FMN per subunit.</text>
</comment>
<comment type="subunit">
    <text evidence="5 13">Monomer.</text>
</comment>
<evidence type="ECO:0000313" key="15">
    <source>
        <dbReference type="EMBL" id="SDR95870.1"/>
    </source>
</evidence>
<protein>
    <recommendedName>
        <fullName evidence="13">Dihydroorotate dehydrogenase (quinone)</fullName>
        <ecNumber evidence="13">1.3.5.2</ecNumber>
    </recommendedName>
    <alternativeName>
        <fullName evidence="13">DHOdehase</fullName>
        <shortName evidence="13">DHOD</shortName>
        <shortName evidence="13">DHODase</shortName>
    </alternativeName>
    <alternativeName>
        <fullName evidence="13">Dihydroorotate oxidase</fullName>
    </alternativeName>
</protein>
<name>A0A1H1NAJ4_9GAMM</name>
<feature type="binding site" evidence="13">
    <location>
        <position position="65"/>
    </location>
    <ligand>
        <name>substrate</name>
    </ligand>
</feature>
<evidence type="ECO:0000256" key="13">
    <source>
        <dbReference type="HAMAP-Rule" id="MF_00225"/>
    </source>
</evidence>
<dbReference type="OrthoDB" id="9802377at2"/>
<feature type="binding site" evidence="13">
    <location>
        <position position="171"/>
    </location>
    <ligand>
        <name>FMN</name>
        <dbReference type="ChEBI" id="CHEBI:58210"/>
    </ligand>
</feature>
<comment type="subcellular location">
    <subcellularLocation>
        <location evidence="2 13">Cell membrane</location>
        <topology evidence="2 13">Peripheral membrane protein</topology>
    </subcellularLocation>
</comment>
<accession>A0A1H1NAJ4</accession>
<feature type="binding site" evidence="13">
    <location>
        <begin position="110"/>
        <end position="114"/>
    </location>
    <ligand>
        <name>substrate</name>
    </ligand>
</feature>
<dbReference type="AlphaFoldDB" id="A0A1H1NAJ4"/>
<evidence type="ECO:0000259" key="14">
    <source>
        <dbReference type="Pfam" id="PF01180"/>
    </source>
</evidence>
<evidence type="ECO:0000256" key="11">
    <source>
        <dbReference type="ARBA" id="ARBA00023136"/>
    </source>
</evidence>
<dbReference type="EC" id="1.3.5.2" evidence="13"/>
<dbReference type="NCBIfam" id="NF003645">
    <property type="entry name" value="PRK05286.1-2"/>
    <property type="match status" value="1"/>
</dbReference>
<evidence type="ECO:0000256" key="4">
    <source>
        <dbReference type="ARBA" id="ARBA00005359"/>
    </source>
</evidence>
<comment type="similarity">
    <text evidence="4 13">Belongs to the dihydroorotate dehydrogenase family. Type 2 subfamily.</text>
</comment>
<gene>
    <name evidence="13" type="primary">pyrD</name>
    <name evidence="15" type="ORF">SAMN05216271_0826</name>
</gene>
<dbReference type="FunFam" id="3.20.20.70:FF:000028">
    <property type="entry name" value="Dihydroorotate dehydrogenase (quinone)"/>
    <property type="match status" value="1"/>
</dbReference>
<proteinExistence type="inferred from homology"/>
<evidence type="ECO:0000313" key="16">
    <source>
        <dbReference type="Proteomes" id="UP000243413"/>
    </source>
</evidence>
<keyword evidence="10 13" id="KW-0560">Oxidoreductase</keyword>
<dbReference type="NCBIfam" id="TIGR01036">
    <property type="entry name" value="pyrD_sub2"/>
    <property type="match status" value="1"/>
</dbReference>